<protein>
    <submittedName>
        <fullName evidence="4">FixH family protein</fullName>
    </submittedName>
</protein>
<dbReference type="EMBL" id="CP118848">
    <property type="protein sequence ID" value="WHI60716.1"/>
    <property type="molecule type" value="Genomic_DNA"/>
</dbReference>
<reference evidence="4" key="1">
    <citation type="journal article" date="2023" name="Antibiotics">
        <title>Prevalence and Molecular Characterization of Methicillin-Resistant Staphylococci (MRS) and Mammaliicocci (MRM) in Dromedary Camels from Algeria: First Detection of SCCmec-mecC Hybrid in Methicillin-Resistant Mammaliicoccus lentus.</title>
        <authorList>
            <person name="Belhout C."/>
            <person name="Boyen F."/>
            <person name="Vereecke N."/>
            <person name="Theuns S."/>
            <person name="Taibi N."/>
            <person name="Stegger M."/>
            <person name="de la Fe-Rodriguez P.Y."/>
            <person name="Bouayad L."/>
            <person name="Elgroud R."/>
            <person name="Butaye P."/>
        </authorList>
    </citation>
    <scope>NUCLEOTIDE SEQUENCE</scope>
    <source>
        <strain evidence="4">7048</strain>
    </source>
</reference>
<feature type="compositionally biased region" description="Basic and acidic residues" evidence="1">
    <location>
        <begin position="24"/>
        <end position="43"/>
    </location>
</feature>
<evidence type="ECO:0000256" key="2">
    <source>
        <dbReference type="SAM" id="SignalP"/>
    </source>
</evidence>
<name>A0AAX3W5Z0_MAMLE</name>
<dbReference type="Pfam" id="PF13115">
    <property type="entry name" value="YtkA"/>
    <property type="match status" value="1"/>
</dbReference>
<feature type="domain" description="YtkA-like" evidence="3">
    <location>
        <begin position="44"/>
        <end position="126"/>
    </location>
</feature>
<feature type="chain" id="PRO_5043993760" evidence="2">
    <location>
        <begin position="19"/>
        <end position="143"/>
    </location>
</feature>
<proteinExistence type="predicted"/>
<feature type="region of interest" description="Disordered" evidence="1">
    <location>
        <begin position="24"/>
        <end position="49"/>
    </location>
</feature>
<dbReference type="Proteomes" id="UP001223261">
    <property type="component" value="Chromosome"/>
</dbReference>
<gene>
    <name evidence="4" type="ORF">PYH69_03555</name>
</gene>
<sequence>MKRVLLGLLSLLIISVLAACGNDNKEKEENHSEHKQSDHDSSDKPQALEVKLDVPEEAKKGEEVDLSAEVTLGKEKVKDADEVMFEIIKDGDKKNSEMKKVKENKDGKYTLKYKFDEEGTYNITSHVTARDQHTMPNKDINIK</sequence>
<evidence type="ECO:0000313" key="4">
    <source>
        <dbReference type="EMBL" id="WHI60716.1"/>
    </source>
</evidence>
<evidence type="ECO:0000313" key="5">
    <source>
        <dbReference type="Proteomes" id="UP001223261"/>
    </source>
</evidence>
<organism evidence="4 5">
    <name type="scientific">Mammaliicoccus lentus</name>
    <name type="common">Staphylococcus lentus</name>
    <dbReference type="NCBI Taxonomy" id="42858"/>
    <lineage>
        <taxon>Bacteria</taxon>
        <taxon>Bacillati</taxon>
        <taxon>Bacillota</taxon>
        <taxon>Bacilli</taxon>
        <taxon>Bacillales</taxon>
        <taxon>Staphylococcaceae</taxon>
        <taxon>Mammaliicoccus</taxon>
    </lineage>
</organism>
<dbReference type="InterPro" id="IPR032693">
    <property type="entry name" value="YtkA-like_dom"/>
</dbReference>
<feature type="signal peptide" evidence="2">
    <location>
        <begin position="1"/>
        <end position="18"/>
    </location>
</feature>
<dbReference type="Gene3D" id="2.60.40.10">
    <property type="entry name" value="Immunoglobulins"/>
    <property type="match status" value="1"/>
</dbReference>
<keyword evidence="2" id="KW-0732">Signal</keyword>
<evidence type="ECO:0000256" key="1">
    <source>
        <dbReference type="SAM" id="MobiDB-lite"/>
    </source>
</evidence>
<dbReference type="PROSITE" id="PS51257">
    <property type="entry name" value="PROKAR_LIPOPROTEIN"/>
    <property type="match status" value="1"/>
</dbReference>
<accession>A0AAX3W5Z0</accession>
<dbReference type="AlphaFoldDB" id="A0AAX3W5Z0"/>
<dbReference type="RefSeq" id="WP_103268623.1">
    <property type="nucleotide sequence ID" value="NZ_CABIVY010000031.1"/>
</dbReference>
<evidence type="ECO:0000259" key="3">
    <source>
        <dbReference type="Pfam" id="PF13115"/>
    </source>
</evidence>
<dbReference type="InterPro" id="IPR013783">
    <property type="entry name" value="Ig-like_fold"/>
</dbReference>